<dbReference type="Proteomes" id="UP000239649">
    <property type="component" value="Unassembled WGS sequence"/>
</dbReference>
<evidence type="ECO:0000256" key="1">
    <source>
        <dbReference type="SAM" id="Phobius"/>
    </source>
</evidence>
<dbReference type="EMBL" id="LHPF02000002">
    <property type="protein sequence ID" value="PSC75235.1"/>
    <property type="molecule type" value="Genomic_DNA"/>
</dbReference>
<organism evidence="2 3">
    <name type="scientific">Micractinium conductrix</name>
    <dbReference type="NCBI Taxonomy" id="554055"/>
    <lineage>
        <taxon>Eukaryota</taxon>
        <taxon>Viridiplantae</taxon>
        <taxon>Chlorophyta</taxon>
        <taxon>core chlorophytes</taxon>
        <taxon>Trebouxiophyceae</taxon>
        <taxon>Chlorellales</taxon>
        <taxon>Chlorellaceae</taxon>
        <taxon>Chlorella clade</taxon>
        <taxon>Micractinium</taxon>
    </lineage>
</organism>
<reference evidence="2 3" key="1">
    <citation type="journal article" date="2018" name="Plant J.">
        <title>Genome sequences of Chlorella sorokiniana UTEX 1602 and Micractinium conductrix SAG 241.80: implications to maltose excretion by a green alga.</title>
        <authorList>
            <person name="Arriola M.B."/>
            <person name="Velmurugan N."/>
            <person name="Zhang Y."/>
            <person name="Plunkett M.H."/>
            <person name="Hondzo H."/>
            <person name="Barney B.M."/>
        </authorList>
    </citation>
    <scope>NUCLEOTIDE SEQUENCE [LARGE SCALE GENOMIC DNA]</scope>
    <source>
        <strain evidence="2 3">SAG 241.80</strain>
    </source>
</reference>
<dbReference type="AlphaFoldDB" id="A0A2P6VMG9"/>
<protein>
    <submittedName>
        <fullName evidence="2">Uncharacterized protein</fullName>
    </submittedName>
</protein>
<comment type="caution">
    <text evidence="2">The sequence shown here is derived from an EMBL/GenBank/DDBJ whole genome shotgun (WGS) entry which is preliminary data.</text>
</comment>
<keyword evidence="1" id="KW-0812">Transmembrane</keyword>
<name>A0A2P6VMG9_9CHLO</name>
<keyword evidence="3" id="KW-1185">Reference proteome</keyword>
<evidence type="ECO:0000313" key="3">
    <source>
        <dbReference type="Proteomes" id="UP000239649"/>
    </source>
</evidence>
<evidence type="ECO:0000313" key="2">
    <source>
        <dbReference type="EMBL" id="PSC75235.1"/>
    </source>
</evidence>
<accession>A0A2P6VMG9</accession>
<sequence length="73" mass="7736">MWGTAVAQSSRRPSLLAPLPPPPPMFGGGCDWRFRGLGLMFLAAGAVMLYMGDPSCIFAFVFALLCGLTGNLD</sequence>
<gene>
    <name evidence="2" type="ORF">C2E20_1674</name>
</gene>
<keyword evidence="1" id="KW-0472">Membrane</keyword>
<feature type="transmembrane region" description="Helical" evidence="1">
    <location>
        <begin position="56"/>
        <end position="72"/>
    </location>
</feature>
<keyword evidence="1" id="KW-1133">Transmembrane helix</keyword>
<proteinExistence type="predicted"/>